<dbReference type="Gene3D" id="3.40.50.300">
    <property type="entry name" value="P-loop containing nucleotide triphosphate hydrolases"/>
    <property type="match status" value="1"/>
</dbReference>
<dbReference type="InterPro" id="IPR008995">
    <property type="entry name" value="Mo/tungstate-bd_C_term_dom"/>
</dbReference>
<dbReference type="PANTHER" id="PTHR42781">
    <property type="entry name" value="SPERMIDINE/PUTRESCINE IMPORT ATP-BINDING PROTEIN POTA"/>
    <property type="match status" value="1"/>
</dbReference>
<keyword evidence="1" id="KW-0813">Transport</keyword>
<name>A0ABY2KGY8_9RHOB</name>
<dbReference type="SUPFAM" id="SSF50331">
    <property type="entry name" value="MOP-like"/>
    <property type="match status" value="1"/>
</dbReference>
<dbReference type="Pfam" id="PF00005">
    <property type="entry name" value="ABC_tran"/>
    <property type="match status" value="1"/>
</dbReference>
<dbReference type="Proteomes" id="UP000297741">
    <property type="component" value="Unassembled WGS sequence"/>
</dbReference>
<dbReference type="InterPro" id="IPR003593">
    <property type="entry name" value="AAA+_ATPase"/>
</dbReference>
<evidence type="ECO:0000256" key="3">
    <source>
        <dbReference type="ARBA" id="ARBA00022840"/>
    </source>
</evidence>
<dbReference type="SUPFAM" id="SSF52540">
    <property type="entry name" value="P-loop containing nucleoside triphosphate hydrolases"/>
    <property type="match status" value="1"/>
</dbReference>
<comment type="caution">
    <text evidence="5">The sequence shown here is derived from an EMBL/GenBank/DDBJ whole genome shotgun (WGS) entry which is preliminary data.</text>
</comment>
<dbReference type="PROSITE" id="PS00211">
    <property type="entry name" value="ABC_TRANSPORTER_1"/>
    <property type="match status" value="1"/>
</dbReference>
<keyword evidence="6" id="KW-1185">Reference proteome</keyword>
<feature type="domain" description="ABC transporter" evidence="4">
    <location>
        <begin position="5"/>
        <end position="235"/>
    </location>
</feature>
<evidence type="ECO:0000313" key="5">
    <source>
        <dbReference type="EMBL" id="TGD41518.1"/>
    </source>
</evidence>
<protein>
    <submittedName>
        <fullName evidence="5">ABC transporter ATP-binding protein</fullName>
    </submittedName>
</protein>
<dbReference type="InterPro" id="IPR017871">
    <property type="entry name" value="ABC_transporter-like_CS"/>
</dbReference>
<sequence>MTAPVSIQAISQTYGTARALDAVSLDIAAGEFIVLLGPSGCGKTTLLTLIGGFAEPTAGRILIGGRDMAGIAPKDRPTTTVFQDYALFPHMTLADNVAFGLRMRGMARPARMDRAAEILALVGLEGRGNRRPHELSGGQRQRVALARALAVEPDVLLLDEPLGALDLKLRRQMQDELKAIQRRVGTTFIHVTHDQEEAMAIADRIVVMNAGRIEDAAPPAEVYLRPKSLFTASFMGEVNLIPVQGGQSPLGPLVTGNGTLMIRPEAIGVTDGPADTLPLGPARLIDVTFFGTYQRARLAPLAAPGMTLTAHLPQSATLAPGTEMALFASAHSFLEATP</sequence>
<dbReference type="PANTHER" id="PTHR42781:SF4">
    <property type="entry name" value="SPERMIDINE_PUTRESCINE IMPORT ATP-BINDING PROTEIN POTA"/>
    <property type="match status" value="1"/>
</dbReference>
<proteinExistence type="predicted"/>
<dbReference type="InterPro" id="IPR050093">
    <property type="entry name" value="ABC_SmlMolc_Importer"/>
</dbReference>
<evidence type="ECO:0000256" key="1">
    <source>
        <dbReference type="ARBA" id="ARBA00022448"/>
    </source>
</evidence>
<dbReference type="RefSeq" id="WP_135433869.1">
    <property type="nucleotide sequence ID" value="NZ_RPEM01000022.1"/>
</dbReference>
<dbReference type="GO" id="GO:0005524">
    <property type="term" value="F:ATP binding"/>
    <property type="evidence" value="ECO:0007669"/>
    <property type="project" value="UniProtKB-KW"/>
</dbReference>
<gene>
    <name evidence="5" type="ORF">EEB11_18325</name>
</gene>
<reference evidence="5 6" key="1">
    <citation type="submission" date="2018-11" db="EMBL/GenBank/DDBJ databases">
        <title>Tabrizicola sp. isolated from sediment of alpine lake.</title>
        <authorList>
            <person name="Liu Z."/>
        </authorList>
    </citation>
    <scope>NUCLEOTIDE SEQUENCE [LARGE SCALE GENOMIC DNA]</scope>
    <source>
        <strain evidence="5 6">DRYC-M-16</strain>
    </source>
</reference>
<accession>A0ABY2KGY8</accession>
<dbReference type="InterPro" id="IPR003439">
    <property type="entry name" value="ABC_transporter-like_ATP-bd"/>
</dbReference>
<dbReference type="InterPro" id="IPR027417">
    <property type="entry name" value="P-loop_NTPase"/>
</dbReference>
<keyword evidence="3 5" id="KW-0067">ATP-binding</keyword>
<dbReference type="PROSITE" id="PS50893">
    <property type="entry name" value="ABC_TRANSPORTER_2"/>
    <property type="match status" value="1"/>
</dbReference>
<dbReference type="EMBL" id="RPEM01000022">
    <property type="protein sequence ID" value="TGD41518.1"/>
    <property type="molecule type" value="Genomic_DNA"/>
</dbReference>
<dbReference type="SMART" id="SM00382">
    <property type="entry name" value="AAA"/>
    <property type="match status" value="1"/>
</dbReference>
<organism evidence="5 6">
    <name type="scientific">Pseudotabrizicola sediminis</name>
    <dbReference type="NCBI Taxonomy" id="2486418"/>
    <lineage>
        <taxon>Bacteria</taxon>
        <taxon>Pseudomonadati</taxon>
        <taxon>Pseudomonadota</taxon>
        <taxon>Alphaproteobacteria</taxon>
        <taxon>Rhodobacterales</taxon>
        <taxon>Paracoccaceae</taxon>
        <taxon>Pseudotabrizicola</taxon>
    </lineage>
</organism>
<evidence type="ECO:0000256" key="2">
    <source>
        <dbReference type="ARBA" id="ARBA00022741"/>
    </source>
</evidence>
<evidence type="ECO:0000313" key="6">
    <source>
        <dbReference type="Proteomes" id="UP000297741"/>
    </source>
</evidence>
<keyword evidence="2" id="KW-0547">Nucleotide-binding</keyword>
<evidence type="ECO:0000259" key="4">
    <source>
        <dbReference type="PROSITE" id="PS50893"/>
    </source>
</evidence>